<protein>
    <submittedName>
        <fullName evidence="1">15151_t:CDS:1</fullName>
    </submittedName>
</protein>
<sequence length="382" mass="43265">MKLMKNIIKGKLNPKKGKKNSEVTISDASKQSEGEHPDTDYENAEEDVEDSHESDEASDDESDDNKSKVNGDSNKYNHAVLNEHDSEVKHDFEVKDDVVKEDSNQPNGEMNPKYDINNNSVEKEAEEPDVNSVNDNNSHTSEHFSSSDLGEGSEKKNFDAVEEHESDTSATGGDFKSQMDIDKSGGSTVGNSEDTEESEGSTIQDVVTTEKFSENERREKDEQKDSWGEQEKKEYESEWDRPIGDPNISPAWNFFEKFKEIDGFQLENPTKGDLLSGNNLVVSRDRSSLPAYSEKQLTPVRRGLPPELFANGLYVGEIDQLPPMGHVYYMFGWYAENMFVQIANKIQFIDRITRVPVSDWFLWLFSLKSWMGIKDEGKRIGS</sequence>
<dbReference type="EMBL" id="CAJVPT010000399">
    <property type="protein sequence ID" value="CAG8444082.1"/>
    <property type="molecule type" value="Genomic_DNA"/>
</dbReference>
<comment type="caution">
    <text evidence="1">The sequence shown here is derived from an EMBL/GenBank/DDBJ whole genome shotgun (WGS) entry which is preliminary data.</text>
</comment>
<proteinExistence type="predicted"/>
<evidence type="ECO:0000313" key="1">
    <source>
        <dbReference type="EMBL" id="CAG8444082.1"/>
    </source>
</evidence>
<dbReference type="Proteomes" id="UP000789525">
    <property type="component" value="Unassembled WGS sequence"/>
</dbReference>
<gene>
    <name evidence="1" type="ORF">ACOLOM_LOCUS408</name>
</gene>
<accession>A0ACA9JZL1</accession>
<keyword evidence="2" id="KW-1185">Reference proteome</keyword>
<organism evidence="1 2">
    <name type="scientific">Acaulospora colombiana</name>
    <dbReference type="NCBI Taxonomy" id="27376"/>
    <lineage>
        <taxon>Eukaryota</taxon>
        <taxon>Fungi</taxon>
        <taxon>Fungi incertae sedis</taxon>
        <taxon>Mucoromycota</taxon>
        <taxon>Glomeromycotina</taxon>
        <taxon>Glomeromycetes</taxon>
        <taxon>Diversisporales</taxon>
        <taxon>Acaulosporaceae</taxon>
        <taxon>Acaulospora</taxon>
    </lineage>
</organism>
<evidence type="ECO:0000313" key="2">
    <source>
        <dbReference type="Proteomes" id="UP000789525"/>
    </source>
</evidence>
<reference evidence="1" key="1">
    <citation type="submission" date="2021-06" db="EMBL/GenBank/DDBJ databases">
        <authorList>
            <person name="Kallberg Y."/>
            <person name="Tangrot J."/>
            <person name="Rosling A."/>
        </authorList>
    </citation>
    <scope>NUCLEOTIDE SEQUENCE</scope>
    <source>
        <strain evidence="1">CL356</strain>
    </source>
</reference>
<name>A0ACA9JZL1_9GLOM</name>